<dbReference type="PANTHER" id="PTHR32309:SF13">
    <property type="entry name" value="FERRIC ENTEROBACTIN TRANSPORT PROTEIN FEPE"/>
    <property type="match status" value="1"/>
</dbReference>
<proteinExistence type="predicted"/>
<keyword evidence="2" id="KW-0472">Membrane</keyword>
<protein>
    <recommendedName>
        <fullName evidence="3">Tyrosine-protein kinase G-rich domain-containing protein</fullName>
    </recommendedName>
</protein>
<dbReference type="InterPro" id="IPR032807">
    <property type="entry name" value="GNVR"/>
</dbReference>
<gene>
    <name evidence="4" type="ORF">DYY88_12795</name>
</gene>
<sequence length="469" mass="50818">MQQIRHMNRSIRESGLLAIGAFTACVALSVFASTRVKPTYTADAKLLFTKEDTTSAFTDFAGGGGDRLESLLNDQTPLTTQMQVIQARPILQETVEILGLQDEEGELLTADSLRDGLEVGIVSGTDVLEINYVSEDPDTSAAVVNTIIDRYREYSITQNRAEASEAKEFLLAQLPQSELAVRQAETELRDFLEQNNIGVLEDEAISLVNQIERLAGEAATVQSTLEGTRAQANALQSKLGLTADQAFLVGTIRQNPGVQEALLDLQEVEREMAAEGAQFKPNSPVMRQLQSRKDSLEGFLREQIAQAGGGSRFSLSAIQGAGAAGDDIAQVLIQDFVNTEVSYIGLEQQLATLRNAQATYQQRLSSIPSLSAQKRALERRVAVAEDTYSALLTRVQELQVQENEATYNTRIIEPATPPLTPDGGSKKKYLAVGVFAGAVVALAIVIGSQVLSSPLVKPSKQRELAKTQH</sequence>
<evidence type="ECO:0000259" key="3">
    <source>
        <dbReference type="Pfam" id="PF13807"/>
    </source>
</evidence>
<feature type="domain" description="Tyrosine-protein kinase G-rich" evidence="3">
    <location>
        <begin position="377"/>
        <end position="446"/>
    </location>
</feature>
<evidence type="ECO:0000256" key="2">
    <source>
        <dbReference type="SAM" id="Phobius"/>
    </source>
</evidence>
<dbReference type="GO" id="GO:0004713">
    <property type="term" value="F:protein tyrosine kinase activity"/>
    <property type="evidence" value="ECO:0007669"/>
    <property type="project" value="TreeGrafter"/>
</dbReference>
<dbReference type="EMBL" id="QVFV01000002">
    <property type="protein sequence ID" value="RZM79586.1"/>
    <property type="molecule type" value="Genomic_DNA"/>
</dbReference>
<dbReference type="PROSITE" id="PS51257">
    <property type="entry name" value="PROKAR_LIPOPROTEIN"/>
    <property type="match status" value="1"/>
</dbReference>
<comment type="caution">
    <text evidence="4">The sequence shown here is derived from an EMBL/GenBank/DDBJ whole genome shotgun (WGS) entry which is preliminary data.</text>
</comment>
<dbReference type="GO" id="GO:0005886">
    <property type="term" value="C:plasma membrane"/>
    <property type="evidence" value="ECO:0007669"/>
    <property type="project" value="TreeGrafter"/>
</dbReference>
<feature type="transmembrane region" description="Helical" evidence="2">
    <location>
        <begin position="429"/>
        <end position="452"/>
    </location>
</feature>
<name>A0A4V2E2S6_9CYAN</name>
<feature type="coiled-coil region" evidence="1">
    <location>
        <begin position="367"/>
        <end position="394"/>
    </location>
</feature>
<keyword evidence="1" id="KW-0175">Coiled coil</keyword>
<dbReference type="AlphaFoldDB" id="A0A4V2E2S6"/>
<dbReference type="InterPro" id="IPR050445">
    <property type="entry name" value="Bact_polysacc_biosynth/exp"/>
</dbReference>
<keyword evidence="5" id="KW-1185">Reference proteome</keyword>
<evidence type="ECO:0000313" key="5">
    <source>
        <dbReference type="Proteomes" id="UP000292459"/>
    </source>
</evidence>
<evidence type="ECO:0000313" key="4">
    <source>
        <dbReference type="EMBL" id="RZM79586.1"/>
    </source>
</evidence>
<keyword evidence="2" id="KW-1133">Transmembrane helix</keyword>
<dbReference type="OrthoDB" id="580971at2"/>
<evidence type="ECO:0000256" key="1">
    <source>
        <dbReference type="SAM" id="Coils"/>
    </source>
</evidence>
<accession>A0A4V2E2S6</accession>
<dbReference type="PANTHER" id="PTHR32309">
    <property type="entry name" value="TYROSINE-PROTEIN KINASE"/>
    <property type="match status" value="1"/>
</dbReference>
<keyword evidence="2" id="KW-0812">Transmembrane</keyword>
<dbReference type="Pfam" id="PF13807">
    <property type="entry name" value="GNVR"/>
    <property type="match status" value="1"/>
</dbReference>
<reference evidence="4 5" key="1">
    <citation type="submission" date="2018-11" db="EMBL/GenBank/DDBJ databases">
        <title>Whole genome sequencing of an environmental sample.</title>
        <authorList>
            <person name="Sarangi A.N."/>
            <person name="Singh D."/>
            <person name="Tripathy S."/>
        </authorList>
    </citation>
    <scope>NUCLEOTIDE SEQUENCE [LARGE SCALE GENOMIC DNA]</scope>
    <source>
        <strain evidence="4 5">Lakshadweep</strain>
    </source>
</reference>
<organism evidence="4 5">
    <name type="scientific">Leptolyngbya iicbica LK</name>
    <dbReference type="NCBI Taxonomy" id="2294035"/>
    <lineage>
        <taxon>Bacteria</taxon>
        <taxon>Bacillati</taxon>
        <taxon>Cyanobacteriota</taxon>
        <taxon>Cyanophyceae</taxon>
        <taxon>Leptolyngbyales</taxon>
        <taxon>Leptolyngbyaceae</taxon>
        <taxon>Leptolyngbya group</taxon>
        <taxon>Leptolyngbya</taxon>
        <taxon>Leptolyngbya iicbica</taxon>
    </lineage>
</organism>
<dbReference type="Proteomes" id="UP000292459">
    <property type="component" value="Unassembled WGS sequence"/>
</dbReference>